<evidence type="ECO:0000313" key="8">
    <source>
        <dbReference type="EMBL" id="KAJ9587098.1"/>
    </source>
</evidence>
<evidence type="ECO:0000256" key="1">
    <source>
        <dbReference type="ARBA" id="ARBA00011079"/>
    </source>
</evidence>
<evidence type="ECO:0000256" key="7">
    <source>
        <dbReference type="SAM" id="Phobius"/>
    </source>
</evidence>
<keyword evidence="5" id="KW-0325">Glycoprotein</keyword>
<evidence type="ECO:0000256" key="3">
    <source>
        <dbReference type="ARBA" id="ARBA00022729"/>
    </source>
</evidence>
<comment type="caution">
    <text evidence="8">The sequence shown here is derived from an EMBL/GenBank/DDBJ whole genome shotgun (WGS) entry which is preliminary data.</text>
</comment>
<gene>
    <name evidence="8" type="ORF">L9F63_028324</name>
</gene>
<keyword evidence="7" id="KW-0472">Membrane</keyword>
<reference evidence="8" key="2">
    <citation type="submission" date="2023-05" db="EMBL/GenBank/DDBJ databases">
        <authorList>
            <person name="Fouks B."/>
        </authorList>
    </citation>
    <scope>NUCLEOTIDE SEQUENCE</scope>
    <source>
        <strain evidence="8">Stay&amp;Tobe</strain>
        <tissue evidence="8">Testes</tissue>
    </source>
</reference>
<comment type="similarity">
    <text evidence="1">Belongs to the peptidase S28 family.</text>
</comment>
<dbReference type="SUPFAM" id="SSF53474">
    <property type="entry name" value="alpha/beta-Hydrolases"/>
    <property type="match status" value="1"/>
</dbReference>
<dbReference type="InterPro" id="IPR008758">
    <property type="entry name" value="Peptidase_S28"/>
</dbReference>
<evidence type="ECO:0000256" key="6">
    <source>
        <dbReference type="SAM" id="MobiDB-lite"/>
    </source>
</evidence>
<dbReference type="AlphaFoldDB" id="A0AAD8EE81"/>
<dbReference type="InterPro" id="IPR029058">
    <property type="entry name" value="AB_hydrolase_fold"/>
</dbReference>
<name>A0AAD8EE81_DIPPU</name>
<dbReference type="GO" id="GO:0006508">
    <property type="term" value="P:proteolysis"/>
    <property type="evidence" value="ECO:0007669"/>
    <property type="project" value="UniProtKB-KW"/>
</dbReference>
<evidence type="ECO:0008006" key="10">
    <source>
        <dbReference type="Google" id="ProtNLM"/>
    </source>
</evidence>
<feature type="non-terminal residue" evidence="8">
    <location>
        <position position="1"/>
    </location>
</feature>
<dbReference type="GO" id="GO:0008239">
    <property type="term" value="F:dipeptidyl-peptidase activity"/>
    <property type="evidence" value="ECO:0007669"/>
    <property type="project" value="TreeGrafter"/>
</dbReference>
<dbReference type="PANTHER" id="PTHR11010">
    <property type="entry name" value="PROTEASE S28 PRO-X CARBOXYPEPTIDASE-RELATED"/>
    <property type="match status" value="1"/>
</dbReference>
<reference evidence="8" key="1">
    <citation type="journal article" date="2023" name="IScience">
        <title>Live-bearing cockroach genome reveals convergent evolutionary mechanisms linked to viviparity in insects and beyond.</title>
        <authorList>
            <person name="Fouks B."/>
            <person name="Harrison M.C."/>
            <person name="Mikhailova A.A."/>
            <person name="Marchal E."/>
            <person name="English S."/>
            <person name="Carruthers M."/>
            <person name="Jennings E.C."/>
            <person name="Chiamaka E.L."/>
            <person name="Frigard R.A."/>
            <person name="Pippel M."/>
            <person name="Attardo G.M."/>
            <person name="Benoit J.B."/>
            <person name="Bornberg-Bauer E."/>
            <person name="Tobe S.S."/>
        </authorList>
    </citation>
    <scope>NUCLEOTIDE SEQUENCE</scope>
    <source>
        <strain evidence="8">Stay&amp;Tobe</strain>
    </source>
</reference>
<feature type="region of interest" description="Disordered" evidence="6">
    <location>
        <begin position="244"/>
        <end position="267"/>
    </location>
</feature>
<feature type="transmembrane region" description="Helical" evidence="7">
    <location>
        <begin position="12"/>
        <end position="34"/>
    </location>
</feature>
<evidence type="ECO:0000256" key="4">
    <source>
        <dbReference type="ARBA" id="ARBA00022801"/>
    </source>
</evidence>
<keyword evidence="7" id="KW-0812">Transmembrane</keyword>
<keyword evidence="9" id="KW-1185">Reference proteome</keyword>
<dbReference type="GO" id="GO:0070008">
    <property type="term" value="F:serine-type exopeptidase activity"/>
    <property type="evidence" value="ECO:0007669"/>
    <property type="project" value="InterPro"/>
</dbReference>
<evidence type="ECO:0000256" key="5">
    <source>
        <dbReference type="ARBA" id="ARBA00023180"/>
    </source>
</evidence>
<proteinExistence type="inferred from homology"/>
<dbReference type="EMBL" id="JASPKZ010006647">
    <property type="protein sequence ID" value="KAJ9587098.1"/>
    <property type="molecule type" value="Genomic_DNA"/>
</dbReference>
<keyword evidence="4" id="KW-0378">Hydrolase</keyword>
<accession>A0AAD8EE81</accession>
<dbReference type="Gene3D" id="3.40.50.1820">
    <property type="entry name" value="alpha/beta hydrolase"/>
    <property type="match status" value="1"/>
</dbReference>
<keyword evidence="7" id="KW-1133">Transmembrane helix</keyword>
<organism evidence="8 9">
    <name type="scientific">Diploptera punctata</name>
    <name type="common">Pacific beetle cockroach</name>
    <dbReference type="NCBI Taxonomy" id="6984"/>
    <lineage>
        <taxon>Eukaryota</taxon>
        <taxon>Metazoa</taxon>
        <taxon>Ecdysozoa</taxon>
        <taxon>Arthropoda</taxon>
        <taxon>Hexapoda</taxon>
        <taxon>Insecta</taxon>
        <taxon>Pterygota</taxon>
        <taxon>Neoptera</taxon>
        <taxon>Polyneoptera</taxon>
        <taxon>Dictyoptera</taxon>
        <taxon>Blattodea</taxon>
        <taxon>Blaberoidea</taxon>
        <taxon>Blaberidae</taxon>
        <taxon>Diplopterinae</taxon>
        <taxon>Diploptera</taxon>
    </lineage>
</organism>
<dbReference type="Pfam" id="PF05577">
    <property type="entry name" value="Peptidase_S28"/>
    <property type="match status" value="1"/>
</dbReference>
<dbReference type="PANTHER" id="PTHR11010:SF38">
    <property type="entry name" value="LYSOSOMAL PRO-X CARBOXYPEPTIDASE"/>
    <property type="match status" value="1"/>
</dbReference>
<keyword evidence="2" id="KW-0645">Protease</keyword>
<evidence type="ECO:0000313" key="9">
    <source>
        <dbReference type="Proteomes" id="UP001233999"/>
    </source>
</evidence>
<sequence length="267" mass="29210">FCDVLAYAATCLSWAADMMMISSVLVIMCIALCAGAEQYTYHTKYLDMPVDHFSFATNHTFKLRYLVNDTFFQEHTGSPIFFYTGNEGDIEMFAQNTGFMFDAAPEFGALLVFAEHRYYGKTLPFGNKSYDLNNVGYLTSQQALADFVVLIRHLQQNQDRPSPVIAFGGSYGGMLSAYLRMKYPNVVIGAIAASAPIFQFTGLIPCEAFNIASPRQTTGVRLQPVLPPSASPGRTSITCLAQTRAGSGSTRTGSCVSPSTNHQTLMS</sequence>
<evidence type="ECO:0000256" key="2">
    <source>
        <dbReference type="ARBA" id="ARBA00022670"/>
    </source>
</evidence>
<protein>
    <recommendedName>
        <fullName evidence="10">Lysosomal Pro-X carboxypeptidase</fullName>
    </recommendedName>
</protein>
<keyword evidence="3" id="KW-0732">Signal</keyword>
<dbReference type="Proteomes" id="UP001233999">
    <property type="component" value="Unassembled WGS sequence"/>
</dbReference>